<name>A0AAD7P2X8_9AGAR</name>
<dbReference type="GO" id="GO:0005737">
    <property type="term" value="C:cytoplasm"/>
    <property type="evidence" value="ECO:0007669"/>
    <property type="project" value="UniProtKB-SubCell"/>
</dbReference>
<dbReference type="SUPFAM" id="SSF55481">
    <property type="entry name" value="N-terminal domain of eukaryotic peptide chain release factor subunit 1, ERF1"/>
    <property type="match status" value="1"/>
</dbReference>
<comment type="caution">
    <text evidence="8">The sequence shown here is derived from an EMBL/GenBank/DDBJ whole genome shotgun (WGS) entry which is preliminary data.</text>
</comment>
<organism evidence="8 9">
    <name type="scientific">Mycena metata</name>
    <dbReference type="NCBI Taxonomy" id="1033252"/>
    <lineage>
        <taxon>Eukaryota</taxon>
        <taxon>Fungi</taxon>
        <taxon>Dikarya</taxon>
        <taxon>Basidiomycota</taxon>
        <taxon>Agaricomycotina</taxon>
        <taxon>Agaricomycetes</taxon>
        <taxon>Agaricomycetidae</taxon>
        <taxon>Agaricales</taxon>
        <taxon>Marasmiineae</taxon>
        <taxon>Mycenaceae</taxon>
        <taxon>Mycena</taxon>
    </lineage>
</organism>
<comment type="subcellular location">
    <subcellularLocation>
        <location evidence="1">Cytoplasm</location>
    </subcellularLocation>
</comment>
<dbReference type="InterPro" id="IPR029064">
    <property type="entry name" value="Ribosomal_eL30-like_sf"/>
</dbReference>
<evidence type="ECO:0000259" key="6">
    <source>
        <dbReference type="Pfam" id="PF03464"/>
    </source>
</evidence>
<dbReference type="Pfam" id="PF03465">
    <property type="entry name" value="eRF1_3"/>
    <property type="match status" value="1"/>
</dbReference>
<dbReference type="PANTHER" id="PTHR10113">
    <property type="entry name" value="PEPTIDE CHAIN RELEASE FACTOR SUBUNIT 1"/>
    <property type="match status" value="1"/>
</dbReference>
<evidence type="ECO:0000313" key="8">
    <source>
        <dbReference type="EMBL" id="KAJ7785655.1"/>
    </source>
</evidence>
<evidence type="ECO:0000256" key="4">
    <source>
        <dbReference type="ARBA" id="ARBA00022917"/>
    </source>
</evidence>
<proteinExistence type="inferred from homology"/>
<evidence type="ECO:0000313" key="9">
    <source>
        <dbReference type="Proteomes" id="UP001215598"/>
    </source>
</evidence>
<dbReference type="InterPro" id="IPR004403">
    <property type="entry name" value="Peptide_chain-rel_eRF1/aRF1"/>
</dbReference>
<dbReference type="Gene3D" id="3.30.960.10">
    <property type="entry name" value="eRF1 domain 1"/>
    <property type="match status" value="1"/>
</dbReference>
<comment type="similarity">
    <text evidence="2">Belongs to the eukaryotic release factor 1 family.</text>
</comment>
<dbReference type="InterPro" id="IPR005140">
    <property type="entry name" value="eRF1_Pelota-like_N"/>
</dbReference>
<feature type="domain" description="eRF1" evidence="7">
    <location>
        <begin position="224"/>
        <end position="356"/>
    </location>
</feature>
<dbReference type="InterPro" id="IPR024049">
    <property type="entry name" value="eRF1_1_sf"/>
</dbReference>
<dbReference type="Pfam" id="PF03464">
    <property type="entry name" value="eRF1_2"/>
    <property type="match status" value="1"/>
</dbReference>
<dbReference type="SUPFAM" id="SSF53137">
    <property type="entry name" value="Translational machinery components"/>
    <property type="match status" value="1"/>
</dbReference>
<dbReference type="SUPFAM" id="SSF55315">
    <property type="entry name" value="L30e-like"/>
    <property type="match status" value="1"/>
</dbReference>
<dbReference type="AlphaFoldDB" id="A0AAD7P2X8"/>
<dbReference type="NCBIfam" id="TIGR03676">
    <property type="entry name" value="aRF1_eRF1"/>
    <property type="match status" value="1"/>
</dbReference>
<reference evidence="8" key="1">
    <citation type="submission" date="2023-03" db="EMBL/GenBank/DDBJ databases">
        <title>Massive genome expansion in bonnet fungi (Mycena s.s.) driven by repeated elements and novel gene families across ecological guilds.</title>
        <authorList>
            <consortium name="Lawrence Berkeley National Laboratory"/>
            <person name="Harder C.B."/>
            <person name="Miyauchi S."/>
            <person name="Viragh M."/>
            <person name="Kuo A."/>
            <person name="Thoen E."/>
            <person name="Andreopoulos B."/>
            <person name="Lu D."/>
            <person name="Skrede I."/>
            <person name="Drula E."/>
            <person name="Henrissat B."/>
            <person name="Morin E."/>
            <person name="Kohler A."/>
            <person name="Barry K."/>
            <person name="LaButti K."/>
            <person name="Morin E."/>
            <person name="Salamov A."/>
            <person name="Lipzen A."/>
            <person name="Mereny Z."/>
            <person name="Hegedus B."/>
            <person name="Baldrian P."/>
            <person name="Stursova M."/>
            <person name="Weitz H."/>
            <person name="Taylor A."/>
            <person name="Grigoriev I.V."/>
            <person name="Nagy L.G."/>
            <person name="Martin F."/>
            <person name="Kauserud H."/>
        </authorList>
    </citation>
    <scope>NUCLEOTIDE SEQUENCE</scope>
    <source>
        <strain evidence="8">CBHHK182m</strain>
    </source>
</reference>
<dbReference type="EMBL" id="JARKIB010000001">
    <property type="protein sequence ID" value="KAJ7785655.1"/>
    <property type="molecule type" value="Genomic_DNA"/>
</dbReference>
<dbReference type="InterPro" id="IPR042226">
    <property type="entry name" value="eFR1_2_sf"/>
</dbReference>
<evidence type="ECO:0000256" key="3">
    <source>
        <dbReference type="ARBA" id="ARBA00022490"/>
    </source>
</evidence>
<dbReference type="Gene3D" id="3.30.1330.30">
    <property type="match status" value="1"/>
</dbReference>
<keyword evidence="9" id="KW-1185">Reference proteome</keyword>
<keyword evidence="3" id="KW-0963">Cytoplasm</keyword>
<sequence length="372" mass="41902">MLTQDYVTAASIKSRLARPPGLAVITMTQQRLKFYNRAPPNGLVLFVGTFLTDEGREKKAIYEFEPHKPIRTFFYLCDNKFHTEALSELLELDARFGFIVIVGNGTLFGTLADNTHEVIHEFAVDHPKHDRGGDSALRQDDYMRKIAEHAMEHFITNDKVNVTGFVLAGTADFKTALGHSDMFDLRLSAKILAVVDVSYSGENGFSQAIELTTELLANAESVLENKLIQRCLEEIGQDTGRCCFGIEKSLKALELGAIETLIVWENLDIIRYTMRNAAGEEIIVHSNKQQEDNREKFLDDSIGLEMEQASEPQSLLEWFAEKSEDLNLEFVSDHSQERTQFVKEFGGIAALLRYKVDFAKLASTADKHDEVV</sequence>
<feature type="domain" description="eRF1" evidence="6">
    <location>
        <begin position="96"/>
        <end position="217"/>
    </location>
</feature>
<dbReference type="InterPro" id="IPR005141">
    <property type="entry name" value="eRF1_2"/>
</dbReference>
<dbReference type="Pfam" id="PF03463">
    <property type="entry name" value="eRF1_1"/>
    <property type="match status" value="1"/>
</dbReference>
<evidence type="ECO:0000256" key="2">
    <source>
        <dbReference type="ARBA" id="ARBA00005326"/>
    </source>
</evidence>
<evidence type="ECO:0000259" key="7">
    <source>
        <dbReference type="Pfam" id="PF03465"/>
    </source>
</evidence>
<dbReference type="FunFam" id="3.30.1330.30:FF:000032">
    <property type="entry name" value="Eukaryotic peptide chain release factor subunit 1"/>
    <property type="match status" value="1"/>
</dbReference>
<protein>
    <submittedName>
        <fullName evidence="8">Peptide chain release factor eRF/aRF subunit 1</fullName>
    </submittedName>
</protein>
<dbReference type="InterPro" id="IPR005142">
    <property type="entry name" value="eRF1_3"/>
</dbReference>
<feature type="domain" description="eRF1/Pelota-like N-terminal" evidence="5">
    <location>
        <begin position="1"/>
        <end position="90"/>
    </location>
</feature>
<dbReference type="Proteomes" id="UP001215598">
    <property type="component" value="Unassembled WGS sequence"/>
</dbReference>
<keyword evidence="4" id="KW-0648">Protein biosynthesis</keyword>
<evidence type="ECO:0000256" key="1">
    <source>
        <dbReference type="ARBA" id="ARBA00004496"/>
    </source>
</evidence>
<dbReference type="GO" id="GO:0003747">
    <property type="term" value="F:translation release factor activity"/>
    <property type="evidence" value="ECO:0007669"/>
    <property type="project" value="InterPro"/>
</dbReference>
<accession>A0AAD7P2X8</accession>
<dbReference type="Gene3D" id="3.30.420.60">
    <property type="entry name" value="eRF1 domain 2"/>
    <property type="match status" value="1"/>
</dbReference>
<gene>
    <name evidence="8" type="ORF">B0H16DRAFT_920</name>
</gene>
<evidence type="ECO:0000259" key="5">
    <source>
        <dbReference type="Pfam" id="PF03463"/>
    </source>
</evidence>